<proteinExistence type="predicted"/>
<keyword evidence="3" id="KW-1185">Reference proteome</keyword>
<dbReference type="InterPro" id="IPR045866">
    <property type="entry name" value="FAM210A/B-like"/>
</dbReference>
<evidence type="ECO:0000313" key="4">
    <source>
        <dbReference type="RefSeq" id="XP_014672245.1"/>
    </source>
</evidence>
<dbReference type="InterPro" id="IPR009688">
    <property type="entry name" value="FAM210A/B-like_dom"/>
</dbReference>
<dbReference type="Pfam" id="PF06916">
    <property type="entry name" value="FAM210A-B_dom"/>
    <property type="match status" value="1"/>
</dbReference>
<accession>A0ABM1EJ74</accession>
<dbReference type="PANTHER" id="PTHR21377:SF0">
    <property type="entry name" value="PROTEIN FAM210B, MITOCHONDRIAL"/>
    <property type="match status" value="1"/>
</dbReference>
<sequence>MKMAFIALYHGRSASSRVRLFSIPPYVRIYRMSSDNRREDAASILAGYQGRDHEFTEHRSSVVQVKASEITEFNKNVNGNGSGMPSFGNPLQDTQGPSTDVCSHTHEDTICDAHSPLNLSSCMQSNVPEPYNTTPTHLNMPGGMASQTSKYFNSNRHTATNPYKNGKKDFSTLAAMASKLQVKSWPLRERRYLTSSPGDKSGGIGSSGVAGGGGGGLNRVSLQGVQGMDDDCCYKIWKENCIKYHLPNCDEQIQAVQSGRKTLEEIFEEQDRIIRQMELEYSKQGAAGVASKSEGDGKQLTGQQKLQQAVKDYGATVLVFHVTQCLAWLGLTYLAISSGLDVVGIMAKLALAESVLQSKLVTGGGTFVIAYAIYKVCYACTK</sequence>
<feature type="domain" description="DUF1279" evidence="2">
    <location>
        <begin position="304"/>
        <end position="377"/>
    </location>
</feature>
<feature type="compositionally biased region" description="Gly residues" evidence="1">
    <location>
        <begin position="200"/>
        <end position="213"/>
    </location>
</feature>
<evidence type="ECO:0000259" key="2">
    <source>
        <dbReference type="Pfam" id="PF06916"/>
    </source>
</evidence>
<evidence type="ECO:0000313" key="3">
    <source>
        <dbReference type="Proteomes" id="UP000695022"/>
    </source>
</evidence>
<protein>
    <submittedName>
        <fullName evidence="4">Uncharacterized protein LOC106812782</fullName>
    </submittedName>
</protein>
<organism evidence="3 4">
    <name type="scientific">Priapulus caudatus</name>
    <name type="common">Priapulid worm</name>
    <dbReference type="NCBI Taxonomy" id="37621"/>
    <lineage>
        <taxon>Eukaryota</taxon>
        <taxon>Metazoa</taxon>
        <taxon>Ecdysozoa</taxon>
        <taxon>Scalidophora</taxon>
        <taxon>Priapulida</taxon>
        <taxon>Priapulimorpha</taxon>
        <taxon>Priapulimorphida</taxon>
        <taxon>Priapulidae</taxon>
        <taxon>Priapulus</taxon>
    </lineage>
</organism>
<dbReference type="Proteomes" id="UP000695022">
    <property type="component" value="Unplaced"/>
</dbReference>
<name>A0ABM1EJ74_PRICU</name>
<evidence type="ECO:0000256" key="1">
    <source>
        <dbReference type="SAM" id="MobiDB-lite"/>
    </source>
</evidence>
<reference evidence="4" key="1">
    <citation type="submission" date="2025-08" db="UniProtKB">
        <authorList>
            <consortium name="RefSeq"/>
        </authorList>
    </citation>
    <scope>IDENTIFICATION</scope>
</reference>
<dbReference type="RefSeq" id="XP_014672245.1">
    <property type="nucleotide sequence ID" value="XM_014816759.1"/>
</dbReference>
<gene>
    <name evidence="4" type="primary">LOC106812782</name>
</gene>
<dbReference type="PANTHER" id="PTHR21377">
    <property type="entry name" value="PROTEIN FAM210B, MITOCHONDRIAL"/>
    <property type="match status" value="1"/>
</dbReference>
<dbReference type="GeneID" id="106812782"/>
<feature type="region of interest" description="Disordered" evidence="1">
    <location>
        <begin position="194"/>
        <end position="213"/>
    </location>
</feature>